<dbReference type="SMART" id="SM00448">
    <property type="entry name" value="REC"/>
    <property type="match status" value="1"/>
</dbReference>
<dbReference type="Proteomes" id="UP001580928">
    <property type="component" value="Unassembled WGS sequence"/>
</dbReference>
<evidence type="ECO:0000256" key="7">
    <source>
        <dbReference type="PROSITE-ProRule" id="PRU01091"/>
    </source>
</evidence>
<dbReference type="SUPFAM" id="SSF52172">
    <property type="entry name" value="CheY-like"/>
    <property type="match status" value="1"/>
</dbReference>
<dbReference type="InterPro" id="IPR011006">
    <property type="entry name" value="CheY-like_superfamily"/>
</dbReference>
<dbReference type="PROSITE" id="PS50110">
    <property type="entry name" value="RESPONSE_REGULATORY"/>
    <property type="match status" value="1"/>
</dbReference>
<feature type="domain" description="OmpR/PhoB-type" evidence="9">
    <location>
        <begin position="124"/>
        <end position="223"/>
    </location>
</feature>
<name>A0ABV5CDP8_9SPHI</name>
<dbReference type="EMBL" id="JBBVGT010000002">
    <property type="protein sequence ID" value="MFB5945458.1"/>
    <property type="molecule type" value="Genomic_DNA"/>
</dbReference>
<evidence type="ECO:0000256" key="1">
    <source>
        <dbReference type="ARBA" id="ARBA00022553"/>
    </source>
</evidence>
<organism evidence="10 11">
    <name type="scientific">Albibacterium profundi</name>
    <dbReference type="NCBI Taxonomy" id="3134906"/>
    <lineage>
        <taxon>Bacteria</taxon>
        <taxon>Pseudomonadati</taxon>
        <taxon>Bacteroidota</taxon>
        <taxon>Sphingobacteriia</taxon>
        <taxon>Sphingobacteriales</taxon>
        <taxon>Sphingobacteriaceae</taxon>
        <taxon>Albibacterium</taxon>
    </lineage>
</organism>
<gene>
    <name evidence="10" type="ORF">WKR92_06415</name>
</gene>
<comment type="caution">
    <text evidence="10">The sequence shown here is derived from an EMBL/GenBank/DDBJ whole genome shotgun (WGS) entry which is preliminary data.</text>
</comment>
<evidence type="ECO:0000259" key="8">
    <source>
        <dbReference type="PROSITE" id="PS50110"/>
    </source>
</evidence>
<dbReference type="InterPro" id="IPR039420">
    <property type="entry name" value="WalR-like"/>
</dbReference>
<feature type="domain" description="Response regulatory" evidence="8">
    <location>
        <begin position="2"/>
        <end position="116"/>
    </location>
</feature>
<dbReference type="CDD" id="cd00383">
    <property type="entry name" value="trans_reg_C"/>
    <property type="match status" value="1"/>
</dbReference>
<dbReference type="RefSeq" id="WP_375556998.1">
    <property type="nucleotide sequence ID" value="NZ_JBBVGT010000002.1"/>
</dbReference>
<dbReference type="PROSITE" id="PS51755">
    <property type="entry name" value="OMPR_PHOB"/>
    <property type="match status" value="1"/>
</dbReference>
<evidence type="ECO:0000256" key="5">
    <source>
        <dbReference type="ARBA" id="ARBA00023163"/>
    </source>
</evidence>
<dbReference type="InterPro" id="IPR036388">
    <property type="entry name" value="WH-like_DNA-bd_sf"/>
</dbReference>
<dbReference type="PANTHER" id="PTHR48111">
    <property type="entry name" value="REGULATOR OF RPOS"/>
    <property type="match status" value="1"/>
</dbReference>
<dbReference type="PANTHER" id="PTHR48111:SF22">
    <property type="entry name" value="REGULATOR OF RPOS"/>
    <property type="match status" value="1"/>
</dbReference>
<accession>A0ABV5CDP8</accession>
<sequence>MKILIVEDELEMVRSVKEFLQRENFLVEEALTYHAGLEKVMSYDYDCVLLDIMLPGGNGLDILRELEKEGRKQPVLILSAKGDVEDKVLGLEIGADDYLAKPFHLAELLARIKSIIRRNVQQGDRVLTYKNLTLAPDSRQAMVDGKEISLNRKEYDVLYYFLLRPNRLLEKTSLAESVWGDYIDQSDNLDFIYSQIKNLRKKLKNYGAEADIQAVYGVGYKLV</sequence>
<evidence type="ECO:0000256" key="6">
    <source>
        <dbReference type="PROSITE-ProRule" id="PRU00169"/>
    </source>
</evidence>
<dbReference type="InterPro" id="IPR001867">
    <property type="entry name" value="OmpR/PhoB-type_DNA-bd"/>
</dbReference>
<dbReference type="Gene3D" id="1.10.10.10">
    <property type="entry name" value="Winged helix-like DNA-binding domain superfamily/Winged helix DNA-binding domain"/>
    <property type="match status" value="1"/>
</dbReference>
<evidence type="ECO:0000313" key="11">
    <source>
        <dbReference type="Proteomes" id="UP001580928"/>
    </source>
</evidence>
<dbReference type="Gene3D" id="6.10.250.690">
    <property type="match status" value="1"/>
</dbReference>
<dbReference type="InterPro" id="IPR001789">
    <property type="entry name" value="Sig_transdc_resp-reg_receiver"/>
</dbReference>
<evidence type="ECO:0000256" key="4">
    <source>
        <dbReference type="ARBA" id="ARBA00023125"/>
    </source>
</evidence>
<evidence type="ECO:0000313" key="10">
    <source>
        <dbReference type="EMBL" id="MFB5945458.1"/>
    </source>
</evidence>
<keyword evidence="3" id="KW-0805">Transcription regulation</keyword>
<keyword evidence="11" id="KW-1185">Reference proteome</keyword>
<evidence type="ECO:0000256" key="2">
    <source>
        <dbReference type="ARBA" id="ARBA00023012"/>
    </source>
</evidence>
<dbReference type="Pfam" id="PF00486">
    <property type="entry name" value="Trans_reg_C"/>
    <property type="match status" value="1"/>
</dbReference>
<keyword evidence="5" id="KW-0804">Transcription</keyword>
<keyword evidence="2" id="KW-0902">Two-component regulatory system</keyword>
<reference evidence="10 11" key="1">
    <citation type="submission" date="2024-04" db="EMBL/GenBank/DDBJ databases">
        <title>Albibacterium profundi sp. nov., isolated from sediment of the Challenger Deep of Mariana Trench.</title>
        <authorList>
            <person name="Wang Y."/>
        </authorList>
    </citation>
    <scope>NUCLEOTIDE SEQUENCE [LARGE SCALE GENOMIC DNA]</scope>
    <source>
        <strain evidence="10 11">RHL897</strain>
    </source>
</reference>
<dbReference type="Gene3D" id="3.40.50.2300">
    <property type="match status" value="1"/>
</dbReference>
<proteinExistence type="predicted"/>
<dbReference type="SMART" id="SM00862">
    <property type="entry name" value="Trans_reg_C"/>
    <property type="match status" value="1"/>
</dbReference>
<evidence type="ECO:0000259" key="9">
    <source>
        <dbReference type="PROSITE" id="PS51755"/>
    </source>
</evidence>
<keyword evidence="4 7" id="KW-0238">DNA-binding</keyword>
<feature type="modified residue" description="4-aspartylphosphate" evidence="6">
    <location>
        <position position="51"/>
    </location>
</feature>
<keyword evidence="1 6" id="KW-0597">Phosphoprotein</keyword>
<evidence type="ECO:0000256" key="3">
    <source>
        <dbReference type="ARBA" id="ARBA00023015"/>
    </source>
</evidence>
<protein>
    <submittedName>
        <fullName evidence="10">Response regulator transcription factor</fullName>
    </submittedName>
</protein>
<dbReference type="Pfam" id="PF00072">
    <property type="entry name" value="Response_reg"/>
    <property type="match status" value="1"/>
</dbReference>
<feature type="DNA-binding region" description="OmpR/PhoB-type" evidence="7">
    <location>
        <begin position="124"/>
        <end position="223"/>
    </location>
</feature>